<dbReference type="AlphaFoldDB" id="B7LV69"/>
<evidence type="ECO:0000313" key="6">
    <source>
        <dbReference type="EMBL" id="CAQ89695.1"/>
    </source>
</evidence>
<evidence type="ECO:0000256" key="1">
    <source>
        <dbReference type="ARBA" id="ARBA00004561"/>
    </source>
</evidence>
<feature type="signal peptide" evidence="4">
    <location>
        <begin position="1"/>
        <end position="24"/>
    </location>
</feature>
<keyword evidence="4" id="KW-0732">Signal</keyword>
<accession>B7LV69</accession>
<dbReference type="Gene3D" id="2.60.40.1090">
    <property type="entry name" value="Fimbrial-type adhesion domain"/>
    <property type="match status" value="1"/>
</dbReference>
<evidence type="ECO:0000256" key="4">
    <source>
        <dbReference type="SAM" id="SignalP"/>
    </source>
</evidence>
<reference evidence="7" key="1">
    <citation type="journal article" date="2009" name="PLoS Genet.">
        <title>Organised genome dynamics in the Escherichia coli species results in highly diverse adaptive paths.</title>
        <authorList>
            <person name="Touchon M."/>
            <person name="Hoede C."/>
            <person name="Tenaillon O."/>
            <person name="Barbe V."/>
            <person name="Baeriswyl S."/>
            <person name="Bidet P."/>
            <person name="Bingen E."/>
            <person name="Bonacorsi S."/>
            <person name="Bouchier C."/>
            <person name="Bouvet O."/>
            <person name="Calteau A."/>
            <person name="Chiapello H."/>
            <person name="Clermont O."/>
            <person name="Cruveiller S."/>
            <person name="Danchin A."/>
            <person name="Diard M."/>
            <person name="Dossat C."/>
            <person name="Karoui M.E."/>
            <person name="Frapy E."/>
            <person name="Garry L."/>
            <person name="Ghigo J.M."/>
            <person name="Gilles A.M."/>
            <person name="Johnson J."/>
            <person name="Le Bouguenec C."/>
            <person name="Lescat M."/>
            <person name="Mangenot S."/>
            <person name="Martinez-Jehanne V."/>
            <person name="Matic I."/>
            <person name="Nassif X."/>
            <person name="Oztas S."/>
            <person name="Petit M.A."/>
            <person name="Pichon C."/>
            <person name="Rouy Z."/>
            <person name="Ruf C.S."/>
            <person name="Schneider D."/>
            <person name="Tourret J."/>
            <person name="Vacherie B."/>
            <person name="Vallenet D."/>
            <person name="Medigue C."/>
            <person name="Rocha E.P.C."/>
            <person name="Denamur E."/>
        </authorList>
    </citation>
    <scope>NUCLEOTIDE SEQUENCE [LARGE SCALE GENOMIC DNA]</scope>
    <source>
        <strain evidence="7">ATCC 35469 / DSM 13698 / BCRC 15582 / CCUG 18766 / IAM 14443 / JCM 21226 / LMG 7866 / NBRC 102419 / NCTC 12128 / CDC 0568-73</strain>
    </source>
</reference>
<dbReference type="HOGENOM" id="CLU_069559_0_0_6"/>
<feature type="chain" id="PRO_5002860285" description="Fimbrial-type adhesion domain-containing protein" evidence="4">
    <location>
        <begin position="25"/>
        <end position="346"/>
    </location>
</feature>
<name>B7LV69_ESCF3</name>
<feature type="domain" description="Fimbrial-type adhesion" evidence="5">
    <location>
        <begin position="195"/>
        <end position="346"/>
    </location>
</feature>
<evidence type="ECO:0000256" key="3">
    <source>
        <dbReference type="ARBA" id="ARBA00023263"/>
    </source>
</evidence>
<dbReference type="InterPro" id="IPR036937">
    <property type="entry name" value="Adhesion_dom_fimbrial_sf"/>
</dbReference>
<evidence type="ECO:0000256" key="2">
    <source>
        <dbReference type="ARBA" id="ARBA00006671"/>
    </source>
</evidence>
<dbReference type="Pfam" id="PF00419">
    <property type="entry name" value="Fimbrial"/>
    <property type="match status" value="1"/>
</dbReference>
<sequence>MGDSMKLKIFIAFLLALMTHGVSAGCSGNITYQDSMVVNEYFVLNPTQSEVFSHQYNDMSCSGTNTVSPLKPSDIIVGFYDNSVKLKLTITWIDGQDIKLDSSKGVFPASYKVTVSEVSSSTTANISADSSNSVLIKDIASLSSASSTSKNDAFSDLFWCVVFGKGWNTCITNYRNALARVGGFYSSDLRITWNRKQSTCKPQDLSITLPNTTLSELPQSGKSTTSATENIKLQCDNLFGERKQSTRKMTVYLYSSDLITNRNDVLKGDENNAVGFVLESGTKQLTIGVNAGNVSGISSLWEVAKAGYVGSNEVQIPITARYYVLDKSKAKPGDLKATVIIAMKYD</sequence>
<gene>
    <name evidence="6" type="ordered locus">EFER_2193</name>
</gene>
<organism evidence="6 7">
    <name type="scientific">Escherichia fergusonii (strain ATCC 35469 / DSM 13698 / CCUG 18766 / IAM 14443 / JCM 21226 / LMG 7866 / NBRC 102419 / NCTC 12128 / CDC 0568-73)</name>
    <dbReference type="NCBI Taxonomy" id="585054"/>
    <lineage>
        <taxon>Bacteria</taxon>
        <taxon>Pseudomonadati</taxon>
        <taxon>Pseudomonadota</taxon>
        <taxon>Gammaproteobacteria</taxon>
        <taxon>Enterobacterales</taxon>
        <taxon>Enterobacteriaceae</taxon>
        <taxon>Escherichia</taxon>
    </lineage>
</organism>
<dbReference type="PROSITE" id="PS51257">
    <property type="entry name" value="PROKAR_LIPOPROTEIN"/>
    <property type="match status" value="1"/>
</dbReference>
<dbReference type="InterPro" id="IPR050263">
    <property type="entry name" value="Bact_Fimbrial_Adh_Pro"/>
</dbReference>
<keyword evidence="7" id="KW-1185">Reference proteome</keyword>
<keyword evidence="3" id="KW-0281">Fimbrium</keyword>
<dbReference type="KEGG" id="efe:EFER_2193"/>
<comment type="subcellular location">
    <subcellularLocation>
        <location evidence="1">Fimbrium</location>
    </subcellularLocation>
</comment>
<dbReference type="InterPro" id="IPR000259">
    <property type="entry name" value="Adhesion_dom_fimbrial"/>
</dbReference>
<protein>
    <recommendedName>
        <fullName evidence="5">Fimbrial-type adhesion domain-containing protein</fullName>
    </recommendedName>
</protein>
<evidence type="ECO:0000313" key="7">
    <source>
        <dbReference type="Proteomes" id="UP000000745"/>
    </source>
</evidence>
<dbReference type="Proteomes" id="UP000000745">
    <property type="component" value="Chromosome"/>
</dbReference>
<dbReference type="SUPFAM" id="SSF49401">
    <property type="entry name" value="Bacterial adhesins"/>
    <property type="match status" value="1"/>
</dbReference>
<dbReference type="NCBIfam" id="NF011788">
    <property type="entry name" value="PRK15252.1"/>
    <property type="match status" value="1"/>
</dbReference>
<dbReference type="GO" id="GO:0043709">
    <property type="term" value="P:cell adhesion involved in single-species biofilm formation"/>
    <property type="evidence" value="ECO:0007669"/>
    <property type="project" value="TreeGrafter"/>
</dbReference>
<dbReference type="PANTHER" id="PTHR33420">
    <property type="entry name" value="FIMBRIAL SUBUNIT ELFA-RELATED"/>
    <property type="match status" value="1"/>
</dbReference>
<comment type="similarity">
    <text evidence="2">Belongs to the fimbrial protein family.</text>
</comment>
<dbReference type="GO" id="GO:0009289">
    <property type="term" value="C:pilus"/>
    <property type="evidence" value="ECO:0007669"/>
    <property type="project" value="UniProtKB-SubCell"/>
</dbReference>
<dbReference type="PANTHER" id="PTHR33420:SF14">
    <property type="entry name" value="TYPE 1 FIMBRIN D-MANNOSE SPECIFIC ADHESIN"/>
    <property type="match status" value="1"/>
</dbReference>
<dbReference type="InterPro" id="IPR008966">
    <property type="entry name" value="Adhesion_dom_sf"/>
</dbReference>
<proteinExistence type="inferred from homology"/>
<evidence type="ECO:0000259" key="5">
    <source>
        <dbReference type="Pfam" id="PF00419"/>
    </source>
</evidence>
<dbReference type="EMBL" id="CU928158">
    <property type="protein sequence ID" value="CAQ89695.1"/>
    <property type="molecule type" value="Genomic_DNA"/>
</dbReference>